<comment type="similarity">
    <text evidence="1">Belongs to the glycosyl hydrolase 32 family.</text>
</comment>
<dbReference type="Gene3D" id="2.115.10.20">
    <property type="entry name" value="Glycosyl hydrolase domain, family 43"/>
    <property type="match status" value="1"/>
</dbReference>
<dbReference type="GO" id="GO:0016798">
    <property type="term" value="F:hydrolase activity, acting on glycosyl bonds"/>
    <property type="evidence" value="ECO:0007669"/>
    <property type="project" value="UniProtKB-KW"/>
</dbReference>
<dbReference type="Pfam" id="PF00251">
    <property type="entry name" value="Glyco_hydro_32N"/>
    <property type="match status" value="1"/>
</dbReference>
<feature type="domain" description="Glycosyl hydrolase family 32 N-terminal" evidence="5">
    <location>
        <begin position="638"/>
        <end position="826"/>
    </location>
</feature>
<dbReference type="PANTHER" id="PTHR47785:SF3">
    <property type="entry name" value="ZN(2)-C6 FUNGAL-TYPE DOMAIN-CONTAINING PROTEIN"/>
    <property type="match status" value="1"/>
</dbReference>
<dbReference type="AlphaFoldDB" id="A0AAJ0G2B1"/>
<sequence>MAASPLAEPAKARTMFAGILNVEDEIGHIRSQLDRIEHLVNVKTVQAAPTTPAPALNHGTPRPRGSIASPWASANTPSAAASPNVAVKNFPFMKIQTSSFTEMAGLGGDYGSVMVRLEQTAPLTASSATGMFVLQHGKVMTALQSFSTKIHPWYPILEDGFSACISSFMANAFERRTDTFLVLMVLASGTIAQHDSHGIALEERPDAMYLNAAMEMLHLVVLEQTIRSVQCLVAASIHYYLLLKPIQAHDLILLAIKKAQNLHISGALEHDHVRLEHWIRVYRIALLIEAELVIPLQLADSNAWETEEDIALPTGTDIWSYENDASFLPADSPGTTKSVQSDDVITYLLAEIAMRRMLRRNTTAISLGADGSAEFAPLVAKELESQLEQWFSFLPEPLRFSREFDDMHHDHSLQTPFLRTQYWACMVSFYWPAVVQVMEAKLLTETTINGCRLYFKSFREFVRSAVGALGTCLPNKWTIYASIFAISLGAYMGASSSLLTPFASQDTWDTLKLARDAFGDDCRNILDTALVALYLLQLRVAETVGFRQLKDNINPHSAILVANETGVIKGQNTMRFISNTVIAITIGIASFGSFVHSKPTQDWLLPRSSQCVRDGTTPFGVTNVGDFVKIYDPSVGEPNKWYINDHTFVHDEKSGTWHMFGITHQEPADPENEHFFAHATAPQLYGPWTKQPFALQVDPAYGETHLWAPYVVKSKDTYYMFYCGGGADEAASAINLATSKDLFHWKRAPKGPLFRDGVAARDPFVTRIGGQWVLYYCGNDKPTGGHHTVLYRTSHDLFHWSERRVAYTDPTTGTGGGVTESPWVYKHGENWYLFIGPRPSQQAYIGTDVFVSKDPFHFDVKDRVGHIRSHALELVTVAGENFVSHCGWGQGGLFLAPLVWPAEKDLQRCPVTQ</sequence>
<evidence type="ECO:0000313" key="6">
    <source>
        <dbReference type="EMBL" id="KAK2616267.1"/>
    </source>
</evidence>
<dbReference type="EMBL" id="JASWJB010000008">
    <property type="protein sequence ID" value="KAK2616267.1"/>
    <property type="molecule type" value="Genomic_DNA"/>
</dbReference>
<evidence type="ECO:0000256" key="2">
    <source>
        <dbReference type="ARBA" id="ARBA00022801"/>
    </source>
</evidence>
<keyword evidence="7" id="KW-1185">Reference proteome</keyword>
<evidence type="ECO:0000256" key="3">
    <source>
        <dbReference type="ARBA" id="ARBA00023295"/>
    </source>
</evidence>
<keyword evidence="3" id="KW-0326">Glycosidase</keyword>
<dbReference type="InterPro" id="IPR023296">
    <property type="entry name" value="Glyco_hydro_beta-prop_sf"/>
</dbReference>
<evidence type="ECO:0000259" key="5">
    <source>
        <dbReference type="Pfam" id="PF00251"/>
    </source>
</evidence>
<name>A0AAJ0G2B1_9HYPO</name>
<keyword evidence="2" id="KW-0378">Hydrolase</keyword>
<dbReference type="CDD" id="cd12148">
    <property type="entry name" value="fungal_TF_MHR"/>
    <property type="match status" value="1"/>
</dbReference>
<dbReference type="InterPro" id="IPR053181">
    <property type="entry name" value="EcdB-like_regulator"/>
</dbReference>
<dbReference type="Proteomes" id="UP001251528">
    <property type="component" value="Unassembled WGS sequence"/>
</dbReference>
<gene>
    <name evidence="6" type="ORF">QQS21_000902</name>
</gene>
<proteinExistence type="inferred from homology"/>
<organism evidence="6 7">
    <name type="scientific">Conoideocrella luteorostrata</name>
    <dbReference type="NCBI Taxonomy" id="1105319"/>
    <lineage>
        <taxon>Eukaryota</taxon>
        <taxon>Fungi</taxon>
        <taxon>Dikarya</taxon>
        <taxon>Ascomycota</taxon>
        <taxon>Pezizomycotina</taxon>
        <taxon>Sordariomycetes</taxon>
        <taxon>Hypocreomycetidae</taxon>
        <taxon>Hypocreales</taxon>
        <taxon>Clavicipitaceae</taxon>
        <taxon>Conoideocrella</taxon>
    </lineage>
</organism>
<evidence type="ECO:0000256" key="4">
    <source>
        <dbReference type="SAM" id="MobiDB-lite"/>
    </source>
</evidence>
<reference evidence="6" key="1">
    <citation type="submission" date="2023-06" db="EMBL/GenBank/DDBJ databases">
        <title>Conoideocrella luteorostrata (Hypocreales: Clavicipitaceae), a potential biocontrol fungus for elongate hemlock scale in United States Christmas tree production areas.</title>
        <authorList>
            <person name="Barrett H."/>
            <person name="Lovett B."/>
            <person name="Macias A.M."/>
            <person name="Stajich J.E."/>
            <person name="Kasson M.T."/>
        </authorList>
    </citation>
    <scope>NUCLEOTIDE SEQUENCE</scope>
    <source>
        <strain evidence="6">ARSEF 14590</strain>
    </source>
</reference>
<comment type="caution">
    <text evidence="6">The sequence shown here is derived from an EMBL/GenBank/DDBJ whole genome shotgun (WGS) entry which is preliminary data.</text>
</comment>
<dbReference type="PANTHER" id="PTHR47785">
    <property type="entry name" value="ZN(II)2CYS6 TRANSCRIPTION FACTOR (EUROFUNG)-RELATED-RELATED"/>
    <property type="match status" value="1"/>
</dbReference>
<accession>A0AAJ0G2B1</accession>
<evidence type="ECO:0000256" key="1">
    <source>
        <dbReference type="ARBA" id="ARBA00009902"/>
    </source>
</evidence>
<protein>
    <recommendedName>
        <fullName evidence="5">Glycosyl hydrolase family 32 N-terminal domain-containing protein</fullName>
    </recommendedName>
</protein>
<feature type="region of interest" description="Disordered" evidence="4">
    <location>
        <begin position="50"/>
        <end position="75"/>
    </location>
</feature>
<evidence type="ECO:0000313" key="7">
    <source>
        <dbReference type="Proteomes" id="UP001251528"/>
    </source>
</evidence>
<dbReference type="InterPro" id="IPR013148">
    <property type="entry name" value="Glyco_hydro_32_N"/>
</dbReference>
<dbReference type="SUPFAM" id="SSF75005">
    <property type="entry name" value="Arabinanase/levansucrase/invertase"/>
    <property type="match status" value="1"/>
</dbReference>